<dbReference type="Pfam" id="PF09721">
    <property type="entry name" value="Exosortase_EpsH"/>
    <property type="match status" value="1"/>
</dbReference>
<keyword evidence="6 8" id="KW-1133">Transmembrane helix</keyword>
<dbReference type="NCBIfam" id="TIGR04178">
    <property type="entry name" value="exo_archaeo"/>
    <property type="match status" value="1"/>
</dbReference>
<feature type="transmembrane region" description="Helical" evidence="8">
    <location>
        <begin position="35"/>
        <end position="52"/>
    </location>
</feature>
<evidence type="ECO:0000256" key="8">
    <source>
        <dbReference type="SAM" id="Phobius"/>
    </source>
</evidence>
<feature type="transmembrane region" description="Helical" evidence="8">
    <location>
        <begin position="98"/>
        <end position="118"/>
    </location>
</feature>
<evidence type="ECO:0000256" key="4">
    <source>
        <dbReference type="ARBA" id="ARBA00022692"/>
    </source>
</evidence>
<dbReference type="GO" id="GO:0006508">
    <property type="term" value="P:proteolysis"/>
    <property type="evidence" value="ECO:0007669"/>
    <property type="project" value="UniProtKB-KW"/>
</dbReference>
<proteinExistence type="predicted"/>
<dbReference type="GO" id="GO:0005886">
    <property type="term" value="C:plasma membrane"/>
    <property type="evidence" value="ECO:0007669"/>
    <property type="project" value="UniProtKB-SubCell"/>
</dbReference>
<keyword evidence="4 8" id="KW-0812">Transmembrane</keyword>
<feature type="transmembrane region" description="Helical" evidence="8">
    <location>
        <begin position="212"/>
        <end position="230"/>
    </location>
</feature>
<keyword evidence="2" id="KW-1003">Cell membrane</keyword>
<dbReference type="STRING" id="401053.AciPR4_0588"/>
<dbReference type="InterPro" id="IPR026392">
    <property type="entry name" value="Exo/Archaeosortase_dom"/>
</dbReference>
<keyword evidence="5" id="KW-0378">Hydrolase</keyword>
<feature type="transmembrane region" description="Helical" evidence="8">
    <location>
        <begin position="149"/>
        <end position="168"/>
    </location>
</feature>
<dbReference type="eggNOG" id="COG1269">
    <property type="taxonomic scope" value="Bacteria"/>
</dbReference>
<protein>
    <submittedName>
        <fullName evidence="9">Eight transmembrane protein EpsH</fullName>
    </submittedName>
</protein>
<reference evidence="9 10" key="1">
    <citation type="journal article" date="2012" name="Stand. Genomic Sci.">
        <title>Complete genome sequence of Terriglobus saanensis type strain SP1PR4(T), an Acidobacteria from tundra soil.</title>
        <authorList>
            <person name="Rawat S.R."/>
            <person name="Mannisto M.K."/>
            <person name="Starovoytov V."/>
            <person name="Goodwin L."/>
            <person name="Nolan M."/>
            <person name="Hauser L."/>
            <person name="Land M."/>
            <person name="Davenport K.W."/>
            <person name="Woyke T."/>
            <person name="Haggblom M.M."/>
        </authorList>
    </citation>
    <scope>NUCLEOTIDE SEQUENCE</scope>
    <source>
        <strain evidence="10">ATCC BAA-1853 / DSM 23119 / SP1PR4</strain>
    </source>
</reference>
<evidence type="ECO:0000256" key="2">
    <source>
        <dbReference type="ARBA" id="ARBA00022475"/>
    </source>
</evidence>
<dbReference type="InterPro" id="IPR013426">
    <property type="entry name" value="EpsH-like"/>
</dbReference>
<dbReference type="NCBIfam" id="TIGR02602">
    <property type="entry name" value="8TM_EpsH"/>
    <property type="match status" value="1"/>
</dbReference>
<gene>
    <name evidence="9" type="ordered locus">AciPR4_0588</name>
</gene>
<keyword evidence="7 8" id="KW-0472">Membrane</keyword>
<feature type="transmembrane region" description="Helical" evidence="8">
    <location>
        <begin position="125"/>
        <end position="143"/>
    </location>
</feature>
<dbReference type="KEGG" id="tsa:AciPR4_0588"/>
<dbReference type="HOGENOM" id="CLU_065975_0_0_0"/>
<feature type="transmembrane region" description="Helical" evidence="8">
    <location>
        <begin position="279"/>
        <end position="299"/>
    </location>
</feature>
<evidence type="ECO:0000256" key="1">
    <source>
        <dbReference type="ARBA" id="ARBA00004651"/>
    </source>
</evidence>
<organism evidence="9 10">
    <name type="scientific">Terriglobus saanensis (strain ATCC BAA-1853 / DSM 23119 / SP1PR4)</name>
    <dbReference type="NCBI Taxonomy" id="401053"/>
    <lineage>
        <taxon>Bacteria</taxon>
        <taxon>Pseudomonadati</taxon>
        <taxon>Acidobacteriota</taxon>
        <taxon>Terriglobia</taxon>
        <taxon>Terriglobales</taxon>
        <taxon>Acidobacteriaceae</taxon>
        <taxon>Terriglobus</taxon>
    </lineage>
</organism>
<dbReference type="InterPro" id="IPR019127">
    <property type="entry name" value="Exosortase"/>
</dbReference>
<evidence type="ECO:0000256" key="5">
    <source>
        <dbReference type="ARBA" id="ARBA00022801"/>
    </source>
</evidence>
<keyword evidence="3" id="KW-0645">Protease</keyword>
<evidence type="ECO:0000313" key="9">
    <source>
        <dbReference type="EMBL" id="ADV81423.1"/>
    </source>
</evidence>
<sequence>MIEIENTAVVGHVDTSAAAGSFSPNFGTWKQQSRALLPQALVVGIFLVLLYWKVSIKLVSDWYLLPDFSHGFLIPFFVAFLLWDRRDRLAAVPIRPSWAGLQLVVFAIVVLMLGIYGAELFLSRISFVFLLAGIVWTLAGWQMLRELRFVFFVMLLGIPLPAVLFNQITFPLQLMASRVASAMLPLFNVPVLREGNVIQLASIQLEVAEACSGIRSLMSLFTVAVLYGYFMQKSRRNRVLLALASVPIAVAANVFRIVGTGLCVQYWDPDKALGFFHEFSGWLMFVLSLVCLHFVNTLLSIRRWNKGKTV</sequence>
<evidence type="ECO:0000313" key="10">
    <source>
        <dbReference type="Proteomes" id="UP000006844"/>
    </source>
</evidence>
<evidence type="ECO:0000256" key="7">
    <source>
        <dbReference type="ARBA" id="ARBA00023136"/>
    </source>
</evidence>
<dbReference type="Proteomes" id="UP000006844">
    <property type="component" value="Chromosome"/>
</dbReference>
<evidence type="ECO:0000256" key="6">
    <source>
        <dbReference type="ARBA" id="ARBA00022989"/>
    </source>
</evidence>
<keyword evidence="10" id="KW-1185">Reference proteome</keyword>
<feature type="transmembrane region" description="Helical" evidence="8">
    <location>
        <begin position="239"/>
        <end position="267"/>
    </location>
</feature>
<accession>E8V409</accession>
<dbReference type="RefSeq" id="WP_013567156.1">
    <property type="nucleotide sequence ID" value="NC_014963.1"/>
</dbReference>
<comment type="subcellular location">
    <subcellularLocation>
        <location evidence="1">Cell membrane</location>
        <topology evidence="1">Multi-pass membrane protein</topology>
    </subcellularLocation>
</comment>
<feature type="transmembrane region" description="Helical" evidence="8">
    <location>
        <begin position="64"/>
        <end position="83"/>
    </location>
</feature>
<dbReference type="EMBL" id="CP002467">
    <property type="protein sequence ID" value="ADV81423.1"/>
    <property type="molecule type" value="Genomic_DNA"/>
</dbReference>
<name>E8V409_TERSS</name>
<dbReference type="AlphaFoldDB" id="E8V409"/>
<evidence type="ECO:0000256" key="3">
    <source>
        <dbReference type="ARBA" id="ARBA00022670"/>
    </source>
</evidence>
<dbReference type="GO" id="GO:0008233">
    <property type="term" value="F:peptidase activity"/>
    <property type="evidence" value="ECO:0007669"/>
    <property type="project" value="UniProtKB-KW"/>
</dbReference>